<dbReference type="Gene3D" id="2.60.120.1030">
    <property type="entry name" value="Clp1, DNA binding domain"/>
    <property type="match status" value="1"/>
</dbReference>
<feature type="region of interest" description="Disordered" evidence="9">
    <location>
        <begin position="178"/>
        <end position="207"/>
    </location>
</feature>
<dbReference type="Proteomes" id="UP000092666">
    <property type="component" value="Unassembled WGS sequence"/>
</dbReference>
<dbReference type="InterPro" id="IPR038238">
    <property type="entry name" value="Clp1_C_sf"/>
</dbReference>
<sequence length="568" mass="60269">MSDNNNVSPGPSEQIIVDLEAGSEWRFELEADENIALRVLSPDPVFINSEELPPASWYPIHRHTKGALYAPTPARVEVTSLPASQYTSTSTIQPQLLNLHLALERTRILAKRYLNDGIANEDGVQRGSRVMIVGPPSSGKTTVVKNLVNLALSTGMGWTPGVVGLDPSSPSNLIPGTLSLSTPSHPIPTHHPAHPMGSPPTSTPSNMLSADVPTIGWWLGALEPTNKNAEVWRALVERMGAAWRKRCEKDKIALASGLIVDTSSAFTNPLLGTKKDDPKARYSLVTQAVEAFGIDTILVIGHEKLHIDLSRLSALQSLGTVVLRIPKSGGVVDLDDNQREIINNFQVRSYFYGEPPLPPQIAPGGGSSAGGAGGMGLIGKMVGLDGGLSPYSFQIGWETLVVLRVGEENSAPSSALPLGSSRILSPTRLTRVDPAGPAHVVRLLNTVLAIVQITPQDRITPAKTTELATDGKAKTEATDAEGVKKETGTAEGEAGGDVEGEEEEAVAEDLDAEEVPFVEEIGTREVLGFIVITGIDAQKKKYTVLSPSPGKLPSTVALAGSIEWVDSA</sequence>
<dbReference type="AlphaFoldDB" id="A0A1B9H3H8"/>
<keyword evidence="5 8" id="KW-0547">Nucleotide-binding</keyword>
<dbReference type="Gene3D" id="2.40.30.330">
    <property type="entry name" value="Pre-mRNA cleavage complex subunit Clp1, C-terminal domain"/>
    <property type="match status" value="1"/>
</dbReference>
<dbReference type="Pfam" id="PF06807">
    <property type="entry name" value="Clp1"/>
    <property type="match status" value="2"/>
</dbReference>
<evidence type="ECO:0000256" key="7">
    <source>
        <dbReference type="ARBA" id="ARBA00023242"/>
    </source>
</evidence>
<dbReference type="GO" id="GO:0006388">
    <property type="term" value="P:tRNA splicing, via endonucleolytic cleavage and ligation"/>
    <property type="evidence" value="ECO:0007669"/>
    <property type="project" value="TreeGrafter"/>
</dbReference>
<feature type="region of interest" description="Disordered" evidence="9">
    <location>
        <begin position="462"/>
        <end position="500"/>
    </location>
</feature>
<dbReference type="SUPFAM" id="SSF52540">
    <property type="entry name" value="P-loop containing nucleoside triphosphate hydrolases"/>
    <property type="match status" value="1"/>
</dbReference>
<reference evidence="11 12" key="1">
    <citation type="submission" date="2013-07" db="EMBL/GenBank/DDBJ databases">
        <title>The Genome Sequence of Cryptococcus heveanensis BCC8398.</title>
        <authorList>
            <consortium name="The Broad Institute Genome Sequencing Platform"/>
            <person name="Cuomo C."/>
            <person name="Litvintseva A."/>
            <person name="Chen Y."/>
            <person name="Heitman J."/>
            <person name="Sun S."/>
            <person name="Springer D."/>
            <person name="Dromer F."/>
            <person name="Young S.K."/>
            <person name="Zeng Q."/>
            <person name="Gargeya S."/>
            <person name="Fitzgerald M."/>
            <person name="Abouelleil A."/>
            <person name="Alvarado L."/>
            <person name="Berlin A.M."/>
            <person name="Chapman S.B."/>
            <person name="Dewar J."/>
            <person name="Goldberg J."/>
            <person name="Griggs A."/>
            <person name="Gujja S."/>
            <person name="Hansen M."/>
            <person name="Howarth C."/>
            <person name="Imamovic A."/>
            <person name="Larimer J."/>
            <person name="McCowan C."/>
            <person name="Murphy C."/>
            <person name="Pearson M."/>
            <person name="Priest M."/>
            <person name="Roberts A."/>
            <person name="Saif S."/>
            <person name="Shea T."/>
            <person name="Sykes S."/>
            <person name="Wortman J."/>
            <person name="Nusbaum C."/>
            <person name="Birren B."/>
        </authorList>
    </citation>
    <scope>NUCLEOTIDE SEQUENCE [LARGE SCALE GENOMIC DNA]</scope>
    <source>
        <strain evidence="11 12">BCC8398</strain>
    </source>
</reference>
<keyword evidence="6 8" id="KW-0067">ATP-binding</keyword>
<feature type="binding site" evidence="8">
    <location>
        <position position="24"/>
    </location>
    <ligand>
        <name>ATP</name>
        <dbReference type="ChEBI" id="CHEBI:30616"/>
    </ligand>
</feature>
<name>A0A1B9H3H8_9TREE</name>
<organism evidence="11 12">
    <name type="scientific">Kwoniella heveanensis BCC8398</name>
    <dbReference type="NCBI Taxonomy" id="1296120"/>
    <lineage>
        <taxon>Eukaryota</taxon>
        <taxon>Fungi</taxon>
        <taxon>Dikarya</taxon>
        <taxon>Basidiomycota</taxon>
        <taxon>Agaricomycotina</taxon>
        <taxon>Tremellomycetes</taxon>
        <taxon>Tremellales</taxon>
        <taxon>Cryptococcaceae</taxon>
        <taxon>Kwoniella</taxon>
    </lineage>
</organism>
<dbReference type="InterPro" id="IPR028606">
    <property type="entry name" value="Clp1"/>
</dbReference>
<dbReference type="HAMAP" id="MF_03035">
    <property type="entry name" value="Clp1"/>
    <property type="match status" value="1"/>
</dbReference>
<accession>A0A1B9H3H8</accession>
<proteinExistence type="inferred from homology"/>
<dbReference type="InterPro" id="IPR032319">
    <property type="entry name" value="CLP1_P"/>
</dbReference>
<dbReference type="PANTHER" id="PTHR12755:SF6">
    <property type="entry name" value="POLYRIBONUCLEOTIDE 5'-HYDROXYL-KINASE CLP1"/>
    <property type="match status" value="1"/>
</dbReference>
<dbReference type="PANTHER" id="PTHR12755">
    <property type="entry name" value="CLEAVAGE/POLYADENYLATION FACTOR IA SUBUNIT CLP1P"/>
    <property type="match status" value="1"/>
</dbReference>
<dbReference type="OrthoDB" id="258143at2759"/>
<protein>
    <recommendedName>
        <fullName evidence="3">Polynucleotide 5'-hydroxyl-kinase GRC3</fullName>
    </recommendedName>
    <alternativeName>
        <fullName evidence="2">Polynucleotide 5'-hydroxyl-kinase grc3</fullName>
    </alternativeName>
</protein>
<dbReference type="Gene3D" id="3.40.50.300">
    <property type="entry name" value="P-loop containing nucleotide triphosphate hydrolases"/>
    <property type="match status" value="1"/>
</dbReference>
<dbReference type="InterPro" id="IPR038239">
    <property type="entry name" value="Clp1_N_sf"/>
</dbReference>
<dbReference type="GO" id="GO:0031124">
    <property type="term" value="P:mRNA 3'-end processing"/>
    <property type="evidence" value="ECO:0007669"/>
    <property type="project" value="UniProtKB-UniRule"/>
</dbReference>
<dbReference type="STRING" id="1296120.A0A1B9H3H8"/>
<dbReference type="EMBL" id="KI669492">
    <property type="protein sequence ID" value="OCF37831.1"/>
    <property type="molecule type" value="Genomic_DNA"/>
</dbReference>
<gene>
    <name evidence="8" type="primary">CLP1</name>
    <name evidence="11" type="ORF">I316_00055</name>
</gene>
<comment type="subcellular location">
    <subcellularLocation>
        <location evidence="1 8">Nucleus</location>
    </subcellularLocation>
</comment>
<dbReference type="InterPro" id="IPR045116">
    <property type="entry name" value="Clp1/Grc3"/>
</dbReference>
<evidence type="ECO:0000256" key="2">
    <source>
        <dbReference type="ARBA" id="ARBA00018706"/>
    </source>
</evidence>
<evidence type="ECO:0000259" key="10">
    <source>
        <dbReference type="SMART" id="SM00382"/>
    </source>
</evidence>
<dbReference type="SMART" id="SM00382">
    <property type="entry name" value="AAA"/>
    <property type="match status" value="1"/>
</dbReference>
<dbReference type="InterPro" id="IPR032324">
    <property type="entry name" value="Clp1_N"/>
</dbReference>
<dbReference type="Pfam" id="PF16573">
    <property type="entry name" value="CLP1_N"/>
    <property type="match status" value="1"/>
</dbReference>
<dbReference type="InterPro" id="IPR003593">
    <property type="entry name" value="AAA+_ATPase"/>
</dbReference>
<feature type="domain" description="AAA+ ATPase" evidence="10">
    <location>
        <begin position="126"/>
        <end position="329"/>
    </location>
</feature>
<evidence type="ECO:0000256" key="8">
    <source>
        <dbReference type="HAMAP-Rule" id="MF_03035"/>
    </source>
</evidence>
<keyword evidence="7 8" id="KW-0539">Nucleus</keyword>
<reference evidence="12" key="2">
    <citation type="submission" date="2013-12" db="EMBL/GenBank/DDBJ databases">
        <title>Evolution of pathogenesis and genome organization in the Tremellales.</title>
        <authorList>
            <person name="Cuomo C."/>
            <person name="Litvintseva A."/>
            <person name="Heitman J."/>
            <person name="Chen Y."/>
            <person name="Sun S."/>
            <person name="Springer D."/>
            <person name="Dromer F."/>
            <person name="Young S."/>
            <person name="Zeng Q."/>
            <person name="Chapman S."/>
            <person name="Gujja S."/>
            <person name="Saif S."/>
            <person name="Birren B."/>
        </authorList>
    </citation>
    <scope>NUCLEOTIDE SEQUENCE [LARGE SCALE GENOMIC DNA]</scope>
    <source>
        <strain evidence="12">BCC8398</strain>
    </source>
</reference>
<evidence type="ECO:0000256" key="4">
    <source>
        <dbReference type="ARBA" id="ARBA00022664"/>
    </source>
</evidence>
<dbReference type="GO" id="GO:0005524">
    <property type="term" value="F:ATP binding"/>
    <property type="evidence" value="ECO:0007669"/>
    <property type="project" value="UniProtKB-UniRule"/>
</dbReference>
<dbReference type="GO" id="GO:0051731">
    <property type="term" value="F:polynucleotide 5'-hydroxyl-kinase activity"/>
    <property type="evidence" value="ECO:0007669"/>
    <property type="project" value="InterPro"/>
</dbReference>
<comment type="function">
    <text evidence="8">Required for endonucleolytic cleavage during polyadenylation-dependent pre-mRNA 3'-end formation.</text>
</comment>
<dbReference type="InterPro" id="IPR027417">
    <property type="entry name" value="P-loop_NTPase"/>
</dbReference>
<evidence type="ECO:0000256" key="1">
    <source>
        <dbReference type="ARBA" id="ARBA00004123"/>
    </source>
</evidence>
<feature type="binding site" evidence="8">
    <location>
        <position position="65"/>
    </location>
    <ligand>
        <name>ATP</name>
        <dbReference type="ChEBI" id="CHEBI:30616"/>
    </ligand>
</feature>
<comment type="subunit">
    <text evidence="8">Component of a pre-mRNA cleavage factor complex. Interacts directly with PCF11.</text>
</comment>
<dbReference type="Pfam" id="PF16575">
    <property type="entry name" value="CLP1_P"/>
    <property type="match status" value="1"/>
</dbReference>
<evidence type="ECO:0000313" key="11">
    <source>
        <dbReference type="EMBL" id="OCF37831.1"/>
    </source>
</evidence>
<dbReference type="InterPro" id="IPR010655">
    <property type="entry name" value="Clp1_C"/>
</dbReference>
<feature type="compositionally biased region" description="Basic and acidic residues" evidence="9">
    <location>
        <begin position="469"/>
        <end position="488"/>
    </location>
</feature>
<evidence type="ECO:0000256" key="3">
    <source>
        <dbReference type="ARBA" id="ARBA00019824"/>
    </source>
</evidence>
<evidence type="ECO:0000313" key="12">
    <source>
        <dbReference type="Proteomes" id="UP000092666"/>
    </source>
</evidence>
<evidence type="ECO:0000256" key="9">
    <source>
        <dbReference type="SAM" id="MobiDB-lite"/>
    </source>
</evidence>
<evidence type="ECO:0000256" key="6">
    <source>
        <dbReference type="ARBA" id="ARBA00022840"/>
    </source>
</evidence>
<evidence type="ECO:0000256" key="5">
    <source>
        <dbReference type="ARBA" id="ARBA00022741"/>
    </source>
</evidence>
<keyword evidence="12" id="KW-1185">Reference proteome</keyword>
<feature type="binding site" evidence="8">
    <location>
        <begin position="137"/>
        <end position="142"/>
    </location>
    <ligand>
        <name>ATP</name>
        <dbReference type="ChEBI" id="CHEBI:30616"/>
    </ligand>
</feature>
<dbReference type="GO" id="GO:0005849">
    <property type="term" value="C:mRNA cleavage factor complex"/>
    <property type="evidence" value="ECO:0007669"/>
    <property type="project" value="UniProtKB-UniRule"/>
</dbReference>
<keyword evidence="4 8" id="KW-0507">mRNA processing</keyword>
<comment type="similarity">
    <text evidence="8">Belongs to the Clp1 family. Clp1 subfamily.</text>
</comment>